<accession>A0A5C7EZZ6</accession>
<dbReference type="PANTHER" id="PTHR48107:SF7">
    <property type="entry name" value="RE15974P"/>
    <property type="match status" value="1"/>
</dbReference>
<dbReference type="NCBIfam" id="NF009389">
    <property type="entry name" value="PRK12748.1"/>
    <property type="match status" value="1"/>
</dbReference>
<comment type="similarity">
    <text evidence="1">Belongs to the short-chain dehydrogenases/reductases (SDR) family.</text>
</comment>
<dbReference type="PRINTS" id="PR00081">
    <property type="entry name" value="GDHRDH"/>
</dbReference>
<sequence length="265" mass="28821">MKSAGKLALVTGVGRTKGLGAAVCKKLASEGADIAFTYWHEYDETMPWGKEKEGPAQTFQAVTSFGKEAFSKELDLSKPDNIPLLFAEVKNHFGRTPDILINNAAHSVNDNIKTVTAASLDRHYEINVRAVTLLIQEFLHHLDRNRSGRIINIATGWSRGQMPEEISYVVTKSAAETLVHSISAQLAKRNVTINAVNPGPTDTGWMTEEIQQELTPLFPGGRIGRPEDAAEAVAFLVSDAGAWITGQVLHSEGGFLNRDSPGENI</sequence>
<dbReference type="InterPro" id="IPR002347">
    <property type="entry name" value="SDR_fam"/>
</dbReference>
<dbReference type="EMBL" id="CP144914">
    <property type="protein sequence ID" value="WWD80617.1"/>
    <property type="molecule type" value="Genomic_DNA"/>
</dbReference>
<protein>
    <submittedName>
        <fullName evidence="3">SDR family oxidoreductase</fullName>
    </submittedName>
</protein>
<organism evidence="3 4">
    <name type="scientific">Alkalicoccus halolimnae</name>
    <dbReference type="NCBI Taxonomy" id="1667239"/>
    <lineage>
        <taxon>Bacteria</taxon>
        <taxon>Bacillati</taxon>
        <taxon>Bacillota</taxon>
        <taxon>Bacilli</taxon>
        <taxon>Bacillales</taxon>
        <taxon>Bacillaceae</taxon>
        <taxon>Alkalicoccus</taxon>
    </lineage>
</organism>
<keyword evidence="4" id="KW-1185">Reference proteome</keyword>
<name>A0A5C7EZZ6_9BACI</name>
<dbReference type="Gene3D" id="3.40.50.720">
    <property type="entry name" value="NAD(P)-binding Rossmann-like Domain"/>
    <property type="match status" value="1"/>
</dbReference>
<dbReference type="CDD" id="cd05233">
    <property type="entry name" value="SDR_c"/>
    <property type="match status" value="1"/>
</dbReference>
<dbReference type="InterPro" id="IPR036291">
    <property type="entry name" value="NAD(P)-bd_dom_sf"/>
</dbReference>
<evidence type="ECO:0000313" key="4">
    <source>
        <dbReference type="Proteomes" id="UP000321816"/>
    </source>
</evidence>
<dbReference type="SUPFAM" id="SSF51735">
    <property type="entry name" value="NAD(P)-binding Rossmann-fold domains"/>
    <property type="match status" value="1"/>
</dbReference>
<gene>
    <name evidence="3" type="ORF">FTX54_003350</name>
</gene>
<dbReference type="RefSeq" id="WP_147805052.1">
    <property type="nucleotide sequence ID" value="NZ_CP144914.1"/>
</dbReference>
<dbReference type="PANTHER" id="PTHR48107">
    <property type="entry name" value="NADPH-DEPENDENT ALDEHYDE REDUCTASE-LIKE PROTEIN, CHLOROPLASTIC-RELATED"/>
    <property type="match status" value="1"/>
</dbReference>
<proteinExistence type="inferred from homology"/>
<dbReference type="OrthoDB" id="9803333at2"/>
<evidence type="ECO:0000256" key="2">
    <source>
        <dbReference type="ARBA" id="ARBA00023002"/>
    </source>
</evidence>
<reference evidence="3 4" key="1">
    <citation type="submission" date="2024-01" db="EMBL/GenBank/DDBJ databases">
        <title>Complete Genome Sequence of Alkalicoccus halolimnae BZ-SZ-XJ29T, a Moderately Halophilic Bacterium Isolated from a Salt Lake.</title>
        <authorList>
            <person name="Zhao B."/>
        </authorList>
    </citation>
    <scope>NUCLEOTIDE SEQUENCE [LARGE SCALE GENOMIC DNA]</scope>
    <source>
        <strain evidence="3 4">BZ-SZ-XJ29</strain>
    </source>
</reference>
<dbReference type="AlphaFoldDB" id="A0A5C7EZZ6"/>
<dbReference type="GO" id="GO:0016614">
    <property type="term" value="F:oxidoreductase activity, acting on CH-OH group of donors"/>
    <property type="evidence" value="ECO:0007669"/>
    <property type="project" value="UniProtKB-ARBA"/>
</dbReference>
<keyword evidence="2" id="KW-0560">Oxidoreductase</keyword>
<evidence type="ECO:0000256" key="1">
    <source>
        <dbReference type="ARBA" id="ARBA00006484"/>
    </source>
</evidence>
<dbReference type="KEGG" id="ahal:FTX54_003350"/>
<dbReference type="Pfam" id="PF13561">
    <property type="entry name" value="adh_short_C2"/>
    <property type="match status" value="1"/>
</dbReference>
<evidence type="ECO:0000313" key="3">
    <source>
        <dbReference type="EMBL" id="WWD80617.1"/>
    </source>
</evidence>
<dbReference type="Proteomes" id="UP000321816">
    <property type="component" value="Chromosome"/>
</dbReference>